<evidence type="ECO:0000256" key="1">
    <source>
        <dbReference type="SAM" id="MobiDB-lite"/>
    </source>
</evidence>
<keyword evidence="4" id="KW-1185">Reference proteome</keyword>
<dbReference type="CDD" id="cd00085">
    <property type="entry name" value="HNHc"/>
    <property type="match status" value="1"/>
</dbReference>
<sequence>MATESEDTPQEPDRDAPHPPGDVSRAGDAGSSGGTAPSPASSSVPTPAPFTGFPDTADGRLEAFDASGPARLAAVAQAQQAEAHAFYTMLEAVTGYVVSEVIIETTAHDEDALANAVPPASLPEFLHGEYESIAATVRRWGVEVRQREAEIAAERAALEAALAWGRDPGSEPDADASADAAGAGTDAEHRGEVRRREEPGKAEGIEGRVLVPLPALKPTKALGDWVSEHLTPEHLVNLSALLRKSAAQAFGFCKDALTVVHGLPGFFARARAGEFGIDHVRTAARIAGRVPVALLSKVDRYLSTRRADVTPETFRNTLGKLVRALVPPAVRDARAFEERRVDVEHYGNGTAALILTGPALLIEACYRRVEALARSVFYRKPLPGQGAGAGGADGAGVGGVAGERLELIEHRNIAQLMFDILSLSRPQVTTRRMPATRYGSETTDLATGEGAEELVLELPDAGDYLRNQAQVVVTVPYLSVFGNLNGNANGNGDEHGAGHGDGTGRGNGAQYGTGGGHLPGTFPDGSPVPAEVARTLAGHSRTLVRVLTDPATGTPIDARAKRYAIPPDVRATLIQQWRYCTAPGCTRQAAKSEMDHIREYNHENPDAGGLTVLENLHPLCKRHHQAKTDRRLRVFKTPDGGVRWVLPYGNEVTVFPPGDPVEVMHAEQFRRIAEGDGDEDGGEDGSGYDGGDGGPGPGDGGPIVGPGVGVAGTYVDRAGKSAPVWHSGEFDDDPPPF</sequence>
<dbReference type="Gene3D" id="1.10.30.50">
    <property type="match status" value="1"/>
</dbReference>
<proteinExistence type="predicted"/>
<dbReference type="Pfam" id="PF01844">
    <property type="entry name" value="HNH"/>
    <property type="match status" value="1"/>
</dbReference>
<feature type="region of interest" description="Disordered" evidence="1">
    <location>
        <begin position="489"/>
        <end position="511"/>
    </location>
</feature>
<name>A0ABP5EP04_9MICO</name>
<protein>
    <recommendedName>
        <fullName evidence="2">HNH nuclease domain-containing protein</fullName>
    </recommendedName>
</protein>
<feature type="compositionally biased region" description="Basic and acidic residues" evidence="1">
    <location>
        <begin position="186"/>
        <end position="201"/>
    </location>
</feature>
<dbReference type="RefSeq" id="WP_344306959.1">
    <property type="nucleotide sequence ID" value="NZ_BAAANO010000005.1"/>
</dbReference>
<dbReference type="Proteomes" id="UP001500755">
    <property type="component" value="Unassembled WGS sequence"/>
</dbReference>
<dbReference type="EMBL" id="BAAANO010000005">
    <property type="protein sequence ID" value="GAA2001085.1"/>
    <property type="molecule type" value="Genomic_DNA"/>
</dbReference>
<feature type="region of interest" description="Disordered" evidence="1">
    <location>
        <begin position="165"/>
        <end position="201"/>
    </location>
</feature>
<feature type="compositionally biased region" description="Gly residues" evidence="1">
    <location>
        <begin position="684"/>
        <end position="710"/>
    </location>
</feature>
<gene>
    <name evidence="3" type="ORF">GCM10009755_06720</name>
</gene>
<feature type="compositionally biased region" description="Low complexity" evidence="1">
    <location>
        <begin position="21"/>
        <end position="45"/>
    </location>
</feature>
<dbReference type="PANTHER" id="PTHR40903:SF3">
    <property type="entry name" value="PROTEIN, PUTATIVE-RELATED"/>
    <property type="match status" value="1"/>
</dbReference>
<feature type="region of interest" description="Disordered" evidence="1">
    <location>
        <begin position="673"/>
        <end position="714"/>
    </location>
</feature>
<accession>A0ABP5EP04</accession>
<comment type="caution">
    <text evidence="3">The sequence shown here is derived from an EMBL/GenBank/DDBJ whole genome shotgun (WGS) entry which is preliminary data.</text>
</comment>
<organism evidence="3 4">
    <name type="scientific">Brevibacterium samyangense</name>
    <dbReference type="NCBI Taxonomy" id="366888"/>
    <lineage>
        <taxon>Bacteria</taxon>
        <taxon>Bacillati</taxon>
        <taxon>Actinomycetota</taxon>
        <taxon>Actinomycetes</taxon>
        <taxon>Micrococcales</taxon>
        <taxon>Brevibacteriaceae</taxon>
        <taxon>Brevibacterium</taxon>
    </lineage>
</organism>
<evidence type="ECO:0000259" key="2">
    <source>
        <dbReference type="SMART" id="SM00507"/>
    </source>
</evidence>
<reference evidence="4" key="1">
    <citation type="journal article" date="2019" name="Int. J. Syst. Evol. Microbiol.">
        <title>The Global Catalogue of Microorganisms (GCM) 10K type strain sequencing project: providing services to taxonomists for standard genome sequencing and annotation.</title>
        <authorList>
            <consortium name="The Broad Institute Genomics Platform"/>
            <consortium name="The Broad Institute Genome Sequencing Center for Infectious Disease"/>
            <person name="Wu L."/>
            <person name="Ma J."/>
        </authorList>
    </citation>
    <scope>NUCLEOTIDE SEQUENCE [LARGE SCALE GENOMIC DNA]</scope>
    <source>
        <strain evidence="4">JCM 14546</strain>
    </source>
</reference>
<feature type="compositionally biased region" description="Gly residues" evidence="1">
    <location>
        <begin position="499"/>
        <end position="511"/>
    </location>
</feature>
<feature type="compositionally biased region" description="Acidic residues" evidence="1">
    <location>
        <begin position="1"/>
        <end position="10"/>
    </location>
</feature>
<dbReference type="InterPro" id="IPR002711">
    <property type="entry name" value="HNH"/>
</dbReference>
<evidence type="ECO:0000313" key="4">
    <source>
        <dbReference type="Proteomes" id="UP001500755"/>
    </source>
</evidence>
<dbReference type="SMART" id="SM00507">
    <property type="entry name" value="HNHc"/>
    <property type="match status" value="1"/>
</dbReference>
<feature type="region of interest" description="Disordered" evidence="1">
    <location>
        <begin position="1"/>
        <end position="58"/>
    </location>
</feature>
<dbReference type="PANTHER" id="PTHR40903">
    <property type="entry name" value="GLYCINE-RICH CELL WALL STRUCTURAL PROTEIN 1-LIKE"/>
    <property type="match status" value="1"/>
</dbReference>
<dbReference type="InterPro" id="IPR003615">
    <property type="entry name" value="HNH_nuc"/>
</dbReference>
<feature type="domain" description="HNH nuclease" evidence="2">
    <location>
        <begin position="568"/>
        <end position="625"/>
    </location>
</feature>
<evidence type="ECO:0000313" key="3">
    <source>
        <dbReference type="EMBL" id="GAA2001085.1"/>
    </source>
</evidence>